<keyword evidence="4" id="KW-1185">Reference proteome</keyword>
<protein>
    <submittedName>
        <fullName evidence="3">Uncharacterized protein</fullName>
    </submittedName>
</protein>
<organism evidence="3 4">
    <name type="scientific">Morchella conica CCBAS932</name>
    <dbReference type="NCBI Taxonomy" id="1392247"/>
    <lineage>
        <taxon>Eukaryota</taxon>
        <taxon>Fungi</taxon>
        <taxon>Dikarya</taxon>
        <taxon>Ascomycota</taxon>
        <taxon>Pezizomycotina</taxon>
        <taxon>Pezizomycetes</taxon>
        <taxon>Pezizales</taxon>
        <taxon>Morchellaceae</taxon>
        <taxon>Morchella</taxon>
    </lineage>
</organism>
<dbReference type="InParanoid" id="A0A3N4KV87"/>
<feature type="chain" id="PRO_5018005424" evidence="2">
    <location>
        <begin position="17"/>
        <end position="115"/>
    </location>
</feature>
<evidence type="ECO:0000313" key="3">
    <source>
        <dbReference type="EMBL" id="RPB14440.1"/>
    </source>
</evidence>
<sequence>MYVALILVIFPSVVMDIEREAQDTNMPDFLMNDFELFIDVVFSSIIYFGGLVVFPFMDVVFSSIIYFGGLVVFPFMDVVFSSVIYFGGLVVFPFMDVVFSSIVYFEGLKYNVFPL</sequence>
<evidence type="ECO:0000256" key="1">
    <source>
        <dbReference type="SAM" id="Phobius"/>
    </source>
</evidence>
<proteinExistence type="predicted"/>
<accession>A0A3N4KV87</accession>
<name>A0A3N4KV87_9PEZI</name>
<reference evidence="3 4" key="1">
    <citation type="journal article" date="2018" name="Nat. Ecol. Evol.">
        <title>Pezizomycetes genomes reveal the molecular basis of ectomycorrhizal truffle lifestyle.</title>
        <authorList>
            <person name="Murat C."/>
            <person name="Payen T."/>
            <person name="Noel B."/>
            <person name="Kuo A."/>
            <person name="Morin E."/>
            <person name="Chen J."/>
            <person name="Kohler A."/>
            <person name="Krizsan K."/>
            <person name="Balestrini R."/>
            <person name="Da Silva C."/>
            <person name="Montanini B."/>
            <person name="Hainaut M."/>
            <person name="Levati E."/>
            <person name="Barry K.W."/>
            <person name="Belfiori B."/>
            <person name="Cichocki N."/>
            <person name="Clum A."/>
            <person name="Dockter R.B."/>
            <person name="Fauchery L."/>
            <person name="Guy J."/>
            <person name="Iotti M."/>
            <person name="Le Tacon F."/>
            <person name="Lindquist E.A."/>
            <person name="Lipzen A."/>
            <person name="Malagnac F."/>
            <person name="Mello A."/>
            <person name="Molinier V."/>
            <person name="Miyauchi S."/>
            <person name="Poulain J."/>
            <person name="Riccioni C."/>
            <person name="Rubini A."/>
            <person name="Sitrit Y."/>
            <person name="Splivallo R."/>
            <person name="Traeger S."/>
            <person name="Wang M."/>
            <person name="Zifcakova L."/>
            <person name="Wipf D."/>
            <person name="Zambonelli A."/>
            <person name="Paolocci F."/>
            <person name="Nowrousian M."/>
            <person name="Ottonello S."/>
            <person name="Baldrian P."/>
            <person name="Spatafora J.W."/>
            <person name="Henrissat B."/>
            <person name="Nagy L.G."/>
            <person name="Aury J.M."/>
            <person name="Wincker P."/>
            <person name="Grigoriev I.V."/>
            <person name="Bonfante P."/>
            <person name="Martin F.M."/>
        </authorList>
    </citation>
    <scope>NUCLEOTIDE SEQUENCE [LARGE SCALE GENOMIC DNA]</scope>
    <source>
        <strain evidence="3 4">CCBAS932</strain>
    </source>
</reference>
<keyword evidence="1" id="KW-1133">Transmembrane helix</keyword>
<feature type="transmembrane region" description="Helical" evidence="1">
    <location>
        <begin position="45"/>
        <end position="71"/>
    </location>
</feature>
<keyword evidence="2" id="KW-0732">Signal</keyword>
<feature type="transmembrane region" description="Helical" evidence="1">
    <location>
        <begin position="83"/>
        <end position="105"/>
    </location>
</feature>
<feature type="signal peptide" evidence="2">
    <location>
        <begin position="1"/>
        <end position="16"/>
    </location>
</feature>
<keyword evidence="1" id="KW-0472">Membrane</keyword>
<dbReference type="EMBL" id="ML119118">
    <property type="protein sequence ID" value="RPB14440.1"/>
    <property type="molecule type" value="Genomic_DNA"/>
</dbReference>
<evidence type="ECO:0000256" key="2">
    <source>
        <dbReference type="SAM" id="SignalP"/>
    </source>
</evidence>
<gene>
    <name evidence="3" type="ORF">P167DRAFT_543964</name>
</gene>
<evidence type="ECO:0000313" key="4">
    <source>
        <dbReference type="Proteomes" id="UP000277580"/>
    </source>
</evidence>
<dbReference type="Proteomes" id="UP000277580">
    <property type="component" value="Unassembled WGS sequence"/>
</dbReference>
<dbReference type="AlphaFoldDB" id="A0A3N4KV87"/>
<keyword evidence="1" id="KW-0812">Transmembrane</keyword>